<gene>
    <name evidence="2" type="ORF">A9O66_24950</name>
    <name evidence="1" type="ORF">VOI32_02825</name>
</gene>
<protein>
    <submittedName>
        <fullName evidence="2">Uncharacterized protein</fullName>
    </submittedName>
</protein>
<dbReference type="Proteomes" id="UP000509548">
    <property type="component" value="Chromosome 2"/>
</dbReference>
<name>A0A9Q6S6Q5_9BURK</name>
<reference evidence="1 4" key="3">
    <citation type="submission" date="2024-01" db="EMBL/GenBank/DDBJ databases">
        <title>The diversity of rhizobia nodulating Mimosa spp. in eleven states of Brazil covering several biomes is determined by host plant, location, and edaphic factors.</title>
        <authorList>
            <person name="Rouws L."/>
            <person name="Barauna A."/>
            <person name="Beukes C."/>
            <person name="De Faria S.M."/>
            <person name="Gross E."/>
            <person name="Dos Reis Junior F.B."/>
            <person name="Simon M."/>
            <person name="Maluk M."/>
            <person name="Odee D.W."/>
            <person name="Kenicer G."/>
            <person name="Young J.P.W."/>
            <person name="Reis V.M."/>
            <person name="Zilli J."/>
            <person name="James E.K."/>
        </authorList>
    </citation>
    <scope>NUCLEOTIDE SEQUENCE [LARGE SCALE GENOMIC DNA]</scope>
    <source>
        <strain evidence="1 4">JHI1651</strain>
    </source>
</reference>
<evidence type="ECO:0000313" key="3">
    <source>
        <dbReference type="Proteomes" id="UP000509548"/>
    </source>
</evidence>
<dbReference type="RefSeq" id="WP_107200575.1">
    <property type="nucleotide sequence ID" value="NZ_CP015959.1"/>
</dbReference>
<dbReference type="EMBL" id="CP015959">
    <property type="protein sequence ID" value="QLB65619.1"/>
    <property type="molecule type" value="Genomic_DNA"/>
</dbReference>
<organism evidence="2 3">
    <name type="scientific">Paraburkholderia caribensis</name>
    <dbReference type="NCBI Taxonomy" id="75105"/>
    <lineage>
        <taxon>Bacteria</taxon>
        <taxon>Pseudomonadati</taxon>
        <taxon>Pseudomonadota</taxon>
        <taxon>Betaproteobacteria</taxon>
        <taxon>Burkholderiales</taxon>
        <taxon>Burkholderiaceae</taxon>
        <taxon>Paraburkholderia</taxon>
    </lineage>
</organism>
<proteinExistence type="predicted"/>
<dbReference type="AlphaFoldDB" id="A0A9Q6S6Q5"/>
<reference evidence="2" key="2">
    <citation type="submission" date="2016-06" db="EMBL/GenBank/DDBJ databases">
        <authorList>
            <person name="Huang P."/>
            <person name="Jiang X."/>
            <person name="Liu X."/>
        </authorList>
    </citation>
    <scope>NUCLEOTIDE SEQUENCE</scope>
    <source>
        <strain evidence="2">852011</strain>
    </source>
</reference>
<evidence type="ECO:0000313" key="4">
    <source>
        <dbReference type="Proteomes" id="UP001462961"/>
    </source>
</evidence>
<evidence type="ECO:0000313" key="2">
    <source>
        <dbReference type="EMBL" id="QLB65619.1"/>
    </source>
</evidence>
<reference evidence="2 3" key="1">
    <citation type="journal article" date="2014" name="Genome Announc.">
        <title>Draft Genome Sequence of the Haloacid-Degrading Burkholderia caribensis Strain MBA4.</title>
        <authorList>
            <person name="Pan Y."/>
            <person name="Kong K.F."/>
            <person name="Tsang J.S."/>
        </authorList>
    </citation>
    <scope>NUCLEOTIDE SEQUENCE [LARGE SCALE GENOMIC DNA]</scope>
    <source>
        <strain evidence="2 3">852011</strain>
    </source>
</reference>
<sequence>MQSHLHSTAQRHTEIASAGILDVTVFHSGADELRPFVAELPFAVVADPGKKVYAEIGVEASPRALLNSGAWSPIVRGVDCLPEVPA</sequence>
<keyword evidence="4" id="KW-1185">Reference proteome</keyword>
<dbReference type="Proteomes" id="UP001462961">
    <property type="component" value="Unassembled WGS sequence"/>
</dbReference>
<accession>A0A9Q6S6Q5</accession>
<dbReference type="EMBL" id="JAYLVJ010000002">
    <property type="protein sequence ID" value="MEO1752862.1"/>
    <property type="molecule type" value="Genomic_DNA"/>
</dbReference>
<evidence type="ECO:0000313" key="1">
    <source>
        <dbReference type="EMBL" id="MEO1752862.1"/>
    </source>
</evidence>